<feature type="compositionally biased region" description="Polar residues" evidence="1">
    <location>
        <begin position="1"/>
        <end position="16"/>
    </location>
</feature>
<dbReference type="PROSITE" id="PS50090">
    <property type="entry name" value="MYB_LIKE"/>
    <property type="match status" value="1"/>
</dbReference>
<dbReference type="Proteomes" id="UP001141806">
    <property type="component" value="Unassembled WGS sequence"/>
</dbReference>
<evidence type="ECO:0000313" key="4">
    <source>
        <dbReference type="Proteomes" id="UP001141806"/>
    </source>
</evidence>
<dbReference type="InterPro" id="IPR001005">
    <property type="entry name" value="SANT/Myb"/>
</dbReference>
<feature type="region of interest" description="Disordered" evidence="1">
    <location>
        <begin position="266"/>
        <end position="302"/>
    </location>
</feature>
<feature type="region of interest" description="Disordered" evidence="1">
    <location>
        <begin position="53"/>
        <end position="88"/>
    </location>
</feature>
<dbReference type="SUPFAM" id="SSF46689">
    <property type="entry name" value="Homeodomain-like"/>
    <property type="match status" value="1"/>
</dbReference>
<dbReference type="PANTHER" id="PTHR14000:SF17">
    <property type="entry name" value="MYB-LIKE DOMAIN-CONTAINING PROTEIN"/>
    <property type="match status" value="1"/>
</dbReference>
<feature type="region of interest" description="Disordered" evidence="1">
    <location>
        <begin position="352"/>
        <end position="373"/>
    </location>
</feature>
<protein>
    <recommendedName>
        <fullName evidence="2">Myb-like domain-containing protein</fullName>
    </recommendedName>
</protein>
<feature type="compositionally biased region" description="Acidic residues" evidence="1">
    <location>
        <begin position="514"/>
        <end position="532"/>
    </location>
</feature>
<feature type="region of interest" description="Disordered" evidence="1">
    <location>
        <begin position="512"/>
        <end position="532"/>
    </location>
</feature>
<dbReference type="PANTHER" id="PTHR14000">
    <property type="entry name" value="FINGER CCCH DOMAIN PROTEIN, PUTATIVE (DUF3755)-RELATED"/>
    <property type="match status" value="1"/>
</dbReference>
<gene>
    <name evidence="3" type="ORF">NE237_024096</name>
</gene>
<organism evidence="3 4">
    <name type="scientific">Protea cynaroides</name>
    <dbReference type="NCBI Taxonomy" id="273540"/>
    <lineage>
        <taxon>Eukaryota</taxon>
        <taxon>Viridiplantae</taxon>
        <taxon>Streptophyta</taxon>
        <taxon>Embryophyta</taxon>
        <taxon>Tracheophyta</taxon>
        <taxon>Spermatophyta</taxon>
        <taxon>Magnoliopsida</taxon>
        <taxon>Proteales</taxon>
        <taxon>Proteaceae</taxon>
        <taxon>Protea</taxon>
    </lineage>
</organism>
<reference evidence="3" key="1">
    <citation type="journal article" date="2023" name="Plant J.">
        <title>The genome of the king protea, Protea cynaroides.</title>
        <authorList>
            <person name="Chang J."/>
            <person name="Duong T.A."/>
            <person name="Schoeman C."/>
            <person name="Ma X."/>
            <person name="Roodt D."/>
            <person name="Barker N."/>
            <person name="Li Z."/>
            <person name="Van de Peer Y."/>
            <person name="Mizrachi E."/>
        </authorList>
    </citation>
    <scope>NUCLEOTIDE SEQUENCE</scope>
    <source>
        <tissue evidence="3">Young leaves</tissue>
    </source>
</reference>
<dbReference type="CDD" id="cd00167">
    <property type="entry name" value="SANT"/>
    <property type="match status" value="1"/>
</dbReference>
<dbReference type="OrthoDB" id="552191at2759"/>
<dbReference type="AlphaFoldDB" id="A0A9Q0K611"/>
<sequence length="532" mass="59861">MPQRNSNGGNKITTFRRSPRFLSQEDASGNEHEVWKNRVCSSRRLSANKTHSCFPLSSGENTLPRTPLRRSPRFLQQNQSGNEAIGNSKAKENRVSFLSTASALKIHSDCILSPTATVSEKKTKECYPGKLMKRSTRSSGLRKTSAESLNGPRKSTSPIYMVENFPCLRRSPRFSNKENATALIDSKARNNRAELLLCRRGNDFLGKEVSSEVTQKGNLGENRSKNVGVQRVFTKAAGKADEGVDSSNEFARYREGIEREISTVSPAMTPKGMGRKKWSDLGNEGTPVDRKRKQRDESCCPDGWTKEQDTALRRAFIVTKPTPHFWKKVSKLVPGKSAQECFDKVHSDLITPPYPKPRSRANRTNSSPLGRFSISGSKLLEPTKMSLKKQKNIKQKSHLKQKAVRHLLRKHYLEDHISEVNLSSCQKDLASPPVLKQVKNMALHEKYIDQLHSREARRTAVSSSTAKHIIAGYDEKENHMQETNDVKIARNALISDAQDMLNKFKCLEANELSNSDDFDGDYDEDEEGDELP</sequence>
<feature type="region of interest" description="Disordered" evidence="1">
    <location>
        <begin position="1"/>
        <end position="28"/>
    </location>
</feature>
<proteinExistence type="predicted"/>
<feature type="domain" description="Myb-like" evidence="2">
    <location>
        <begin position="304"/>
        <end position="349"/>
    </location>
</feature>
<name>A0A9Q0K611_9MAGN</name>
<evidence type="ECO:0000259" key="2">
    <source>
        <dbReference type="PROSITE" id="PS50090"/>
    </source>
</evidence>
<dbReference type="InterPro" id="IPR009057">
    <property type="entry name" value="Homeodomain-like_sf"/>
</dbReference>
<keyword evidence="4" id="KW-1185">Reference proteome</keyword>
<comment type="caution">
    <text evidence="3">The sequence shown here is derived from an EMBL/GenBank/DDBJ whole genome shotgun (WGS) entry which is preliminary data.</text>
</comment>
<dbReference type="Gene3D" id="1.10.10.60">
    <property type="entry name" value="Homeodomain-like"/>
    <property type="match status" value="1"/>
</dbReference>
<evidence type="ECO:0000313" key="3">
    <source>
        <dbReference type="EMBL" id="KAJ4964157.1"/>
    </source>
</evidence>
<feature type="region of interest" description="Disordered" evidence="1">
    <location>
        <begin position="133"/>
        <end position="155"/>
    </location>
</feature>
<dbReference type="EMBL" id="JAMYWD010000008">
    <property type="protein sequence ID" value="KAJ4964157.1"/>
    <property type="molecule type" value="Genomic_DNA"/>
</dbReference>
<accession>A0A9Q0K611</accession>
<evidence type="ECO:0000256" key="1">
    <source>
        <dbReference type="SAM" id="MobiDB-lite"/>
    </source>
</evidence>
<feature type="compositionally biased region" description="Polar residues" evidence="1">
    <location>
        <begin position="137"/>
        <end position="155"/>
    </location>
</feature>